<feature type="compositionally biased region" description="Low complexity" evidence="5">
    <location>
        <begin position="486"/>
        <end position="512"/>
    </location>
</feature>
<protein>
    <submittedName>
        <fullName evidence="6">Uncharacterized protein</fullName>
    </submittedName>
</protein>
<gene>
    <name evidence="6" type="ORF">CYMTET_9544</name>
</gene>
<name>A0AAE0GQW3_9CHLO</name>
<keyword evidence="7" id="KW-1185">Reference proteome</keyword>
<feature type="coiled-coil region" evidence="4">
    <location>
        <begin position="89"/>
        <end position="185"/>
    </location>
</feature>
<evidence type="ECO:0000256" key="1">
    <source>
        <dbReference type="ARBA" id="ARBA00004496"/>
    </source>
</evidence>
<evidence type="ECO:0000313" key="6">
    <source>
        <dbReference type="EMBL" id="KAK3282730.1"/>
    </source>
</evidence>
<reference evidence="6 7" key="1">
    <citation type="journal article" date="2015" name="Genome Biol. Evol.">
        <title>Comparative Genomics of a Bacterivorous Green Alga Reveals Evolutionary Causalities and Consequences of Phago-Mixotrophic Mode of Nutrition.</title>
        <authorList>
            <person name="Burns J.A."/>
            <person name="Paasch A."/>
            <person name="Narechania A."/>
            <person name="Kim E."/>
        </authorList>
    </citation>
    <scope>NUCLEOTIDE SEQUENCE [LARGE SCALE GENOMIC DNA]</scope>
    <source>
        <strain evidence="6 7">PLY_AMNH</strain>
    </source>
</reference>
<feature type="coiled-coil region" evidence="4">
    <location>
        <begin position="358"/>
        <end position="385"/>
    </location>
</feature>
<evidence type="ECO:0000256" key="4">
    <source>
        <dbReference type="SAM" id="Coils"/>
    </source>
</evidence>
<dbReference type="Proteomes" id="UP001190700">
    <property type="component" value="Unassembled WGS sequence"/>
</dbReference>
<evidence type="ECO:0000313" key="7">
    <source>
        <dbReference type="Proteomes" id="UP001190700"/>
    </source>
</evidence>
<sequence>MDAKDKIIIPQQWRQNSVDRLSKSARCRADVLKCREALWKYNVSHRQSQVAIQRSILDNLKKREESTIMVLERVQRTCAQVTPMVPRLSEVKKGLEQELEQRRQSLEENEQRLSLRMTRPETERVLDEPERNLNAESDLLRRSVKDLECMLAELESLMNEADTSISSLQADLNSKQHALENIRETTQQQLTEPTLKLPEIKQPAGEEVAALVGRPESELPAVPQPCKPSEAVPGLLQLQAWHEASIAKCERAKKAEREVGQFCLAARRTSEKVAEELRKAKARVGKALLERLMDLQKLIEEIGEHHRATVEEISEAELTFAMVNQALADIAEPVEVSKRRIRIYNDRPDEEKIDDDVLSSLRQEAEELNAQVEYLQGKRTDMKELIMELYSQRDEMAKDVQMKEDCLAIDADVFTYPEKVYGTVIPEEFWQYVCKGKTVNQSFQLLQASASYDHQAKAHHNRKRVALSASVRHSTPIVCAIDSLRASSRTSSRSPSARSSPSNPASSRPTTARLAKSTESSPALPKQNFASQRVDTMIIPPSLNSLQGSPRGPQSVLQFPLE</sequence>
<dbReference type="GO" id="GO:0005737">
    <property type="term" value="C:cytoplasm"/>
    <property type="evidence" value="ECO:0007669"/>
    <property type="project" value="UniProtKB-SubCell"/>
</dbReference>
<comment type="subcellular location">
    <subcellularLocation>
        <location evidence="1">Cytoplasm</location>
    </subcellularLocation>
</comment>
<dbReference type="GO" id="GO:0005634">
    <property type="term" value="C:nucleus"/>
    <property type="evidence" value="ECO:0007669"/>
    <property type="project" value="TreeGrafter"/>
</dbReference>
<dbReference type="InterPro" id="IPR048256">
    <property type="entry name" value="Tektin-like"/>
</dbReference>
<dbReference type="AlphaFoldDB" id="A0AAE0GQW3"/>
<dbReference type="PANTHER" id="PTHR19960">
    <property type="entry name" value="TEKTIN"/>
    <property type="match status" value="1"/>
</dbReference>
<dbReference type="GO" id="GO:0005929">
    <property type="term" value="C:cilium"/>
    <property type="evidence" value="ECO:0007669"/>
    <property type="project" value="UniProtKB-ARBA"/>
</dbReference>
<keyword evidence="4" id="KW-0175">Coiled coil</keyword>
<dbReference type="InterPro" id="IPR000435">
    <property type="entry name" value="Tektins"/>
</dbReference>
<dbReference type="GO" id="GO:0060271">
    <property type="term" value="P:cilium assembly"/>
    <property type="evidence" value="ECO:0007669"/>
    <property type="project" value="TreeGrafter"/>
</dbReference>
<organism evidence="6 7">
    <name type="scientific">Cymbomonas tetramitiformis</name>
    <dbReference type="NCBI Taxonomy" id="36881"/>
    <lineage>
        <taxon>Eukaryota</taxon>
        <taxon>Viridiplantae</taxon>
        <taxon>Chlorophyta</taxon>
        <taxon>Pyramimonadophyceae</taxon>
        <taxon>Pyramimonadales</taxon>
        <taxon>Pyramimonadaceae</taxon>
        <taxon>Cymbomonas</taxon>
    </lineage>
</organism>
<keyword evidence="3" id="KW-0963">Cytoplasm</keyword>
<dbReference type="GO" id="GO:0015630">
    <property type="term" value="C:microtubule cytoskeleton"/>
    <property type="evidence" value="ECO:0007669"/>
    <property type="project" value="TreeGrafter"/>
</dbReference>
<comment type="similarity">
    <text evidence="2">Belongs to the tektin family.</text>
</comment>
<feature type="region of interest" description="Disordered" evidence="5">
    <location>
        <begin position="486"/>
        <end position="562"/>
    </location>
</feature>
<dbReference type="GO" id="GO:0060294">
    <property type="term" value="P:cilium movement involved in cell motility"/>
    <property type="evidence" value="ECO:0007669"/>
    <property type="project" value="InterPro"/>
</dbReference>
<evidence type="ECO:0000256" key="3">
    <source>
        <dbReference type="ARBA" id="ARBA00022490"/>
    </source>
</evidence>
<comment type="caution">
    <text evidence="6">The sequence shown here is derived from an EMBL/GenBank/DDBJ whole genome shotgun (WGS) entry which is preliminary data.</text>
</comment>
<dbReference type="Pfam" id="PF03148">
    <property type="entry name" value="Tektin"/>
    <property type="match status" value="2"/>
</dbReference>
<proteinExistence type="inferred from homology"/>
<accession>A0AAE0GQW3</accession>
<evidence type="ECO:0000256" key="2">
    <source>
        <dbReference type="ARBA" id="ARBA00007209"/>
    </source>
</evidence>
<dbReference type="PANTHER" id="PTHR19960:SF28">
    <property type="match status" value="1"/>
</dbReference>
<dbReference type="EMBL" id="LGRX02003182">
    <property type="protein sequence ID" value="KAK3282730.1"/>
    <property type="molecule type" value="Genomic_DNA"/>
</dbReference>
<evidence type="ECO:0000256" key="5">
    <source>
        <dbReference type="SAM" id="MobiDB-lite"/>
    </source>
</evidence>